<proteinExistence type="predicted"/>
<comment type="caution">
    <text evidence="1">The sequence shown here is derived from an EMBL/GenBank/DDBJ whole genome shotgun (WGS) entry which is preliminary data.</text>
</comment>
<accession>A0A6N7ZKU6</accession>
<dbReference type="Proteomes" id="UP000440668">
    <property type="component" value="Unassembled WGS sequence"/>
</dbReference>
<dbReference type="AlphaFoldDB" id="A0A6N7ZKU6"/>
<gene>
    <name evidence="1" type="ORF">GJV82_13070</name>
</gene>
<dbReference type="RefSeq" id="WP_155099532.1">
    <property type="nucleotide sequence ID" value="NZ_WMKA01000032.1"/>
</dbReference>
<sequence length="53" mass="5450">MAKTPTGESRRSRPETPQSSLLIVLLVLLMSGGVPADVAACVSDTLPLLVAST</sequence>
<reference evidence="1 2" key="1">
    <citation type="submission" date="2019-11" db="EMBL/GenBank/DDBJ databases">
        <title>Cellulosimicrobium composti sp. nov. isolated from a compost.</title>
        <authorList>
            <person name="Yang Y."/>
        </authorList>
    </citation>
    <scope>NUCLEOTIDE SEQUENCE [LARGE SCALE GENOMIC DNA]</scope>
    <source>
        <strain evidence="1 2">BIT-GX5</strain>
    </source>
</reference>
<protein>
    <submittedName>
        <fullName evidence="1">Uncharacterized protein</fullName>
    </submittedName>
</protein>
<name>A0A6N7ZKU6_9MICO</name>
<evidence type="ECO:0000313" key="1">
    <source>
        <dbReference type="EMBL" id="MTG89869.1"/>
    </source>
</evidence>
<evidence type="ECO:0000313" key="2">
    <source>
        <dbReference type="Proteomes" id="UP000440668"/>
    </source>
</evidence>
<dbReference type="EMBL" id="WMKA01000032">
    <property type="protein sequence ID" value="MTG89869.1"/>
    <property type="molecule type" value="Genomic_DNA"/>
</dbReference>
<organism evidence="1 2">
    <name type="scientific">Cellulosimicrobium composti</name>
    <dbReference type="NCBI Taxonomy" id="2672572"/>
    <lineage>
        <taxon>Bacteria</taxon>
        <taxon>Bacillati</taxon>
        <taxon>Actinomycetota</taxon>
        <taxon>Actinomycetes</taxon>
        <taxon>Micrococcales</taxon>
        <taxon>Promicromonosporaceae</taxon>
        <taxon>Cellulosimicrobium</taxon>
    </lineage>
</organism>